<dbReference type="AlphaFoldDB" id="A0A0G0MLI5"/>
<dbReference type="PANTHER" id="PTHR32322">
    <property type="entry name" value="INNER MEMBRANE TRANSPORTER"/>
    <property type="match status" value="1"/>
</dbReference>
<feature type="transmembrane region" description="Helical" evidence="6">
    <location>
        <begin position="221"/>
        <end position="246"/>
    </location>
</feature>
<organism evidence="8 9">
    <name type="scientific">Candidatus Daviesbacteria bacterium GW2011_GWA2_38_24</name>
    <dbReference type="NCBI Taxonomy" id="1618422"/>
    <lineage>
        <taxon>Bacteria</taxon>
        <taxon>Candidatus Daviesiibacteriota</taxon>
    </lineage>
</organism>
<sequence length="314" mass="34756">MKLRPLIIAFSAYLALIAAHTIWGSNFVIAKLALREFPIMSLAFLRFFLASILLIPFVVATSGSKKINLKDLQRIVLSSILMITIHIALFYEGLSRTTAINASVLSLIAPIFSVLVGWRILKEKIYTVNLFGTTLALFGSLTVLGLPFLLTGVLSQTHITGDVLIILSSLIFVFGAMISKPMLLKYHTLIITFFMFLIGAATFAVPAGLEFVQNPNWISKITILGILGLLFITILSTITAFFFFEWGIEKLGLARAQVFQYIQPAIAATIAVPLLQERVSFSFVIGTILVILGVYWGTLGKEEHHHKKWSGTRH</sequence>
<dbReference type="EMBL" id="LBUP01000008">
    <property type="protein sequence ID" value="KKQ65781.1"/>
    <property type="molecule type" value="Genomic_DNA"/>
</dbReference>
<feature type="transmembrane region" description="Helical" evidence="6">
    <location>
        <begin position="190"/>
        <end position="209"/>
    </location>
</feature>
<gene>
    <name evidence="8" type="ORF">US86_C0008G0004</name>
</gene>
<comment type="subcellular location">
    <subcellularLocation>
        <location evidence="1">Cell membrane</location>
        <topology evidence="1">Multi-pass membrane protein</topology>
    </subcellularLocation>
</comment>
<keyword evidence="5 6" id="KW-0472">Membrane</keyword>
<evidence type="ECO:0000313" key="9">
    <source>
        <dbReference type="Proteomes" id="UP000034235"/>
    </source>
</evidence>
<feature type="domain" description="EamA" evidence="7">
    <location>
        <begin position="160"/>
        <end position="295"/>
    </location>
</feature>
<feature type="transmembrane region" description="Helical" evidence="6">
    <location>
        <begin position="130"/>
        <end position="153"/>
    </location>
</feature>
<dbReference type="InterPro" id="IPR050638">
    <property type="entry name" value="AA-Vitamin_Transporters"/>
</dbReference>
<proteinExistence type="predicted"/>
<evidence type="ECO:0000256" key="4">
    <source>
        <dbReference type="ARBA" id="ARBA00022989"/>
    </source>
</evidence>
<accession>A0A0G0MLI5</accession>
<feature type="transmembrane region" description="Helical" evidence="6">
    <location>
        <begin position="72"/>
        <end position="91"/>
    </location>
</feature>
<evidence type="ECO:0000256" key="1">
    <source>
        <dbReference type="ARBA" id="ARBA00004651"/>
    </source>
</evidence>
<dbReference type="InterPro" id="IPR000620">
    <property type="entry name" value="EamA_dom"/>
</dbReference>
<evidence type="ECO:0000256" key="3">
    <source>
        <dbReference type="ARBA" id="ARBA00022692"/>
    </source>
</evidence>
<keyword evidence="4 6" id="KW-1133">Transmembrane helix</keyword>
<evidence type="ECO:0000256" key="6">
    <source>
        <dbReference type="SAM" id="Phobius"/>
    </source>
</evidence>
<protein>
    <recommendedName>
        <fullName evidence="7">EamA domain-containing protein</fullName>
    </recommendedName>
</protein>
<dbReference type="Pfam" id="PF00892">
    <property type="entry name" value="EamA"/>
    <property type="match status" value="2"/>
</dbReference>
<dbReference type="SUPFAM" id="SSF103481">
    <property type="entry name" value="Multidrug resistance efflux transporter EmrE"/>
    <property type="match status" value="2"/>
</dbReference>
<keyword evidence="2" id="KW-1003">Cell membrane</keyword>
<evidence type="ECO:0000313" key="8">
    <source>
        <dbReference type="EMBL" id="KKQ65781.1"/>
    </source>
</evidence>
<feature type="transmembrane region" description="Helical" evidence="6">
    <location>
        <begin position="159"/>
        <end position="178"/>
    </location>
</feature>
<feature type="transmembrane region" description="Helical" evidence="6">
    <location>
        <begin position="40"/>
        <end position="60"/>
    </location>
</feature>
<evidence type="ECO:0000259" key="7">
    <source>
        <dbReference type="Pfam" id="PF00892"/>
    </source>
</evidence>
<keyword evidence="3 6" id="KW-0812">Transmembrane</keyword>
<dbReference type="GO" id="GO:0005886">
    <property type="term" value="C:plasma membrane"/>
    <property type="evidence" value="ECO:0007669"/>
    <property type="project" value="UniProtKB-SubCell"/>
</dbReference>
<name>A0A0G0MLI5_9BACT</name>
<dbReference type="Proteomes" id="UP000034235">
    <property type="component" value="Unassembled WGS sequence"/>
</dbReference>
<feature type="domain" description="EamA" evidence="7">
    <location>
        <begin position="11"/>
        <end position="143"/>
    </location>
</feature>
<dbReference type="InterPro" id="IPR037185">
    <property type="entry name" value="EmrE-like"/>
</dbReference>
<evidence type="ECO:0000256" key="2">
    <source>
        <dbReference type="ARBA" id="ARBA00022475"/>
    </source>
</evidence>
<dbReference type="PANTHER" id="PTHR32322:SF18">
    <property type="entry name" value="S-ADENOSYLMETHIONINE_S-ADENOSYLHOMOCYSTEINE TRANSPORTER"/>
    <property type="match status" value="1"/>
</dbReference>
<feature type="transmembrane region" description="Helical" evidence="6">
    <location>
        <begin position="97"/>
        <end position="118"/>
    </location>
</feature>
<evidence type="ECO:0000256" key="5">
    <source>
        <dbReference type="ARBA" id="ARBA00023136"/>
    </source>
</evidence>
<comment type="caution">
    <text evidence="8">The sequence shown here is derived from an EMBL/GenBank/DDBJ whole genome shotgun (WGS) entry which is preliminary data.</text>
</comment>
<feature type="transmembrane region" description="Helical" evidence="6">
    <location>
        <begin position="281"/>
        <end position="299"/>
    </location>
</feature>
<reference evidence="8 9" key="1">
    <citation type="journal article" date="2015" name="Nature">
        <title>rRNA introns, odd ribosomes, and small enigmatic genomes across a large radiation of phyla.</title>
        <authorList>
            <person name="Brown C.T."/>
            <person name="Hug L.A."/>
            <person name="Thomas B.C."/>
            <person name="Sharon I."/>
            <person name="Castelle C.J."/>
            <person name="Singh A."/>
            <person name="Wilkins M.J."/>
            <person name="Williams K.H."/>
            <person name="Banfield J.F."/>
        </authorList>
    </citation>
    <scope>NUCLEOTIDE SEQUENCE [LARGE SCALE GENOMIC DNA]</scope>
</reference>